<reference evidence="1 2" key="1">
    <citation type="submission" date="2018-02" db="EMBL/GenBank/DDBJ databases">
        <title>The genomes of Aspergillus section Nigri reveals drivers in fungal speciation.</title>
        <authorList>
            <consortium name="DOE Joint Genome Institute"/>
            <person name="Vesth T.C."/>
            <person name="Nybo J."/>
            <person name="Theobald S."/>
            <person name="Brandl J."/>
            <person name="Frisvad J.C."/>
            <person name="Nielsen K.F."/>
            <person name="Lyhne E.K."/>
            <person name="Kogle M.E."/>
            <person name="Kuo A."/>
            <person name="Riley R."/>
            <person name="Clum A."/>
            <person name="Nolan M."/>
            <person name="Lipzen A."/>
            <person name="Salamov A."/>
            <person name="Henrissat B."/>
            <person name="Wiebenga A."/>
            <person name="De vries R.P."/>
            <person name="Grigoriev I.V."/>
            <person name="Mortensen U.H."/>
            <person name="Andersen M.R."/>
            <person name="Baker S.E."/>
        </authorList>
    </citation>
    <scope>NUCLEOTIDE SEQUENCE [LARGE SCALE GENOMIC DNA]</scope>
    <source>
        <strain evidence="1 2">CBS 121057</strain>
    </source>
</reference>
<organism evidence="1 2">
    <name type="scientific">Aspergillus sclerotiicarbonarius (strain CBS 121057 / IBT 28362)</name>
    <dbReference type="NCBI Taxonomy" id="1448318"/>
    <lineage>
        <taxon>Eukaryota</taxon>
        <taxon>Fungi</taxon>
        <taxon>Dikarya</taxon>
        <taxon>Ascomycota</taxon>
        <taxon>Pezizomycotina</taxon>
        <taxon>Eurotiomycetes</taxon>
        <taxon>Eurotiomycetidae</taxon>
        <taxon>Eurotiales</taxon>
        <taxon>Aspergillaceae</taxon>
        <taxon>Aspergillus</taxon>
        <taxon>Aspergillus subgen. Circumdati</taxon>
    </lineage>
</organism>
<dbReference type="STRING" id="1448318.A0A319E1J4"/>
<gene>
    <name evidence="1" type="ORF">BO78DRAFT_321634</name>
</gene>
<dbReference type="AlphaFoldDB" id="A0A319E1J4"/>
<dbReference type="VEuPathDB" id="FungiDB:BO78DRAFT_321634"/>
<sequence>MLRVLVDPDDPKPITVERNPISSDLRSHLFFLEDRGAIFQVQSSGSQDGTAEPPVTHCGGKEIRHHLETDEQLPKDLIGMTSQYATMQDLSQKRDLCCWPSYYSTFDLGKEAAPAPGFQGQLERLAHYTNTPPAMQTIKVEDCSQFEATATHPDAPRTSFMDDEVSSGNATSHIVHPAVNISTFMATSGPTLASMAESTSAAMLLCSAPMTVSEECMSEASMSSLQTDWTSMKDNVLSESPSPLYESSASMVDNDFNSATTSLPWLAFQFQQSPDAPSQGTSHDHFTWDTPRLSNETQLYGDISSALDQLAAVSNSPVDLSQFGNDSPDITQPLLFSSSTRFNHPAVTSSGDGCAASQGCDEPFPVANFHQCYRSPYRLDDPWQLQCPGGLSTLFQGQLLGRPVPYPRETRNAFLIDCKLRGLSYKDIKRIGGFKEAESTLRGRFRTLTKSKEQRVRRPQWHEKDVRLLCEAVAVCAEPRKQANGPYAFCRPQSANRSPKVSWKKVAQYIWAHGGSYHFGNATCKKKWCEVTGMNI</sequence>
<dbReference type="Proteomes" id="UP000248423">
    <property type="component" value="Unassembled WGS sequence"/>
</dbReference>
<evidence type="ECO:0008006" key="3">
    <source>
        <dbReference type="Google" id="ProtNLM"/>
    </source>
</evidence>
<protein>
    <recommendedName>
        <fullName evidence="3">Myb-like domain-containing protein</fullName>
    </recommendedName>
</protein>
<keyword evidence="2" id="KW-1185">Reference proteome</keyword>
<accession>A0A319E1J4</accession>
<proteinExistence type="predicted"/>
<evidence type="ECO:0000313" key="1">
    <source>
        <dbReference type="EMBL" id="PYI03912.1"/>
    </source>
</evidence>
<dbReference type="OrthoDB" id="3439209at2759"/>
<evidence type="ECO:0000313" key="2">
    <source>
        <dbReference type="Proteomes" id="UP000248423"/>
    </source>
</evidence>
<name>A0A319E1J4_ASPSB</name>
<dbReference type="EMBL" id="KZ826375">
    <property type="protein sequence ID" value="PYI03912.1"/>
    <property type="molecule type" value="Genomic_DNA"/>
</dbReference>